<organism evidence="8 9">
    <name type="scientific">Xylocopa violacea</name>
    <name type="common">Violet carpenter bee</name>
    <name type="synonym">Apis violacea</name>
    <dbReference type="NCBI Taxonomy" id="135666"/>
    <lineage>
        <taxon>Eukaryota</taxon>
        <taxon>Metazoa</taxon>
        <taxon>Ecdysozoa</taxon>
        <taxon>Arthropoda</taxon>
        <taxon>Hexapoda</taxon>
        <taxon>Insecta</taxon>
        <taxon>Pterygota</taxon>
        <taxon>Neoptera</taxon>
        <taxon>Endopterygota</taxon>
        <taxon>Hymenoptera</taxon>
        <taxon>Apocrita</taxon>
        <taxon>Aculeata</taxon>
        <taxon>Apoidea</taxon>
        <taxon>Anthophila</taxon>
        <taxon>Apidae</taxon>
        <taxon>Xylocopa</taxon>
        <taxon>Xylocopa</taxon>
    </lineage>
</organism>
<dbReference type="EMBL" id="CAXAJV020001288">
    <property type="protein sequence ID" value="CAL7937996.1"/>
    <property type="molecule type" value="Genomic_DNA"/>
</dbReference>
<dbReference type="InterPro" id="IPR051333">
    <property type="entry name" value="CLIP_Serine_Protease"/>
</dbReference>
<evidence type="ECO:0000256" key="1">
    <source>
        <dbReference type="ARBA" id="ARBA00022729"/>
    </source>
</evidence>
<comment type="caution">
    <text evidence="8">The sequence shown here is derived from an EMBL/GenBank/DDBJ whole genome shotgun (WGS) entry which is preliminary data.</text>
</comment>
<keyword evidence="1 5" id="KW-0732">Signal</keyword>
<sequence length="371" mass="40883">MVLTWSPLLSVISFASILFLLNGSTFCDAQYEGIECTVDGLPGVCTRVQQCPSVYTNISKGQFPRVVCGYFRFEPIVCCPSTVTTTTTTTTQAPLTISNNEWGAKARAKCEYYYNSIPKFIVGGTKVVTLEFKFMAAVGFNASDGNIAWLCGGSLISENFVLTAAHCTYNNNWGSASWVRLGALNLEKVDNEVELTLRIIERIRHPWYKRPSQYHDIALLKLEKNVDFNAFIAPCCLATTLPDVGTNGTATAMGWGQVEWGGDASNDLLKVTLNLIPQRECNDTFIGGLKDDRLQYGIVGDWQICAGGLGKDTCQGDSGGPLVIRNKQFFSFFNLIGITSVGKLCGSFTPGIYTRVYYYVPWIENIVWPDT</sequence>
<name>A0ABP1NEK7_XYLVO</name>
<dbReference type="SMART" id="SM00680">
    <property type="entry name" value="CLIP"/>
    <property type="match status" value="1"/>
</dbReference>
<accession>A0ABP1NEK7</accession>
<evidence type="ECO:0000256" key="2">
    <source>
        <dbReference type="ARBA" id="ARBA00023157"/>
    </source>
</evidence>
<keyword evidence="9" id="KW-1185">Reference proteome</keyword>
<evidence type="ECO:0000256" key="5">
    <source>
        <dbReference type="SAM" id="SignalP"/>
    </source>
</evidence>
<evidence type="ECO:0000259" key="7">
    <source>
        <dbReference type="PROSITE" id="PS51888"/>
    </source>
</evidence>
<proteinExistence type="inferred from homology"/>
<dbReference type="PROSITE" id="PS00134">
    <property type="entry name" value="TRYPSIN_HIS"/>
    <property type="match status" value="1"/>
</dbReference>
<dbReference type="SUPFAM" id="SSF50494">
    <property type="entry name" value="Trypsin-like serine proteases"/>
    <property type="match status" value="1"/>
</dbReference>
<dbReference type="InterPro" id="IPR043504">
    <property type="entry name" value="Peptidase_S1_PA_chymotrypsin"/>
</dbReference>
<dbReference type="Proteomes" id="UP001642520">
    <property type="component" value="Unassembled WGS sequence"/>
</dbReference>
<dbReference type="PRINTS" id="PR00722">
    <property type="entry name" value="CHYMOTRYPSIN"/>
</dbReference>
<evidence type="ECO:0000259" key="6">
    <source>
        <dbReference type="PROSITE" id="PS50240"/>
    </source>
</evidence>
<evidence type="ECO:0000313" key="9">
    <source>
        <dbReference type="Proteomes" id="UP001642520"/>
    </source>
</evidence>
<evidence type="ECO:0000313" key="8">
    <source>
        <dbReference type="EMBL" id="CAL7937996.1"/>
    </source>
</evidence>
<dbReference type="CDD" id="cd00190">
    <property type="entry name" value="Tryp_SPc"/>
    <property type="match status" value="1"/>
</dbReference>
<dbReference type="PROSITE" id="PS50240">
    <property type="entry name" value="TRYPSIN_DOM"/>
    <property type="match status" value="1"/>
</dbReference>
<dbReference type="PANTHER" id="PTHR24260">
    <property type="match status" value="1"/>
</dbReference>
<gene>
    <name evidence="8" type="ORF">XYLVIOL_LOCUS3017</name>
</gene>
<dbReference type="SMART" id="SM00020">
    <property type="entry name" value="Tryp_SPc"/>
    <property type="match status" value="1"/>
</dbReference>
<feature type="chain" id="PRO_5045987115" evidence="5">
    <location>
        <begin position="30"/>
        <end position="371"/>
    </location>
</feature>
<dbReference type="InterPro" id="IPR033116">
    <property type="entry name" value="TRYPSIN_SER"/>
</dbReference>
<dbReference type="PROSITE" id="PS51888">
    <property type="entry name" value="CLIP"/>
    <property type="match status" value="1"/>
</dbReference>
<dbReference type="PROSITE" id="PS00135">
    <property type="entry name" value="TRYPSIN_SER"/>
    <property type="match status" value="1"/>
</dbReference>
<feature type="signal peptide" evidence="5">
    <location>
        <begin position="1"/>
        <end position="29"/>
    </location>
</feature>
<dbReference type="InterPro" id="IPR001314">
    <property type="entry name" value="Peptidase_S1A"/>
</dbReference>
<dbReference type="InterPro" id="IPR009003">
    <property type="entry name" value="Peptidase_S1_PA"/>
</dbReference>
<dbReference type="PANTHER" id="PTHR24260:SF147">
    <property type="entry name" value="EG:BACR7A4.3 PROTEIN-RELATED"/>
    <property type="match status" value="1"/>
</dbReference>
<keyword evidence="4" id="KW-0720">Serine protease</keyword>
<keyword evidence="4" id="KW-0645">Protease</keyword>
<evidence type="ECO:0000256" key="3">
    <source>
        <dbReference type="ARBA" id="ARBA00024195"/>
    </source>
</evidence>
<feature type="domain" description="Peptidase S1" evidence="6">
    <location>
        <begin position="121"/>
        <end position="368"/>
    </location>
</feature>
<reference evidence="8 9" key="1">
    <citation type="submission" date="2024-08" db="EMBL/GenBank/DDBJ databases">
        <authorList>
            <person name="Will J Nash"/>
            <person name="Angela Man"/>
            <person name="Seanna McTaggart"/>
            <person name="Kendall Baker"/>
            <person name="Tom Barker"/>
            <person name="Leah Catchpole"/>
            <person name="Alex Durrant"/>
            <person name="Karim Gharbi"/>
            <person name="Naomi Irish"/>
            <person name="Gemy Kaithakottil"/>
            <person name="Debby Ku"/>
            <person name="Aaliyah Providence"/>
            <person name="Felix Shaw"/>
            <person name="David Swarbreck"/>
            <person name="Chris Watkins"/>
            <person name="Ann M. McCartney"/>
            <person name="Giulio Formenti"/>
            <person name="Alice Mouton"/>
            <person name="Noel Vella"/>
            <person name="Bjorn M von Reumont"/>
            <person name="Adriana Vella"/>
            <person name="Wilfried Haerty"/>
        </authorList>
    </citation>
    <scope>NUCLEOTIDE SEQUENCE [LARGE SCALE GENOMIC DNA]</scope>
</reference>
<dbReference type="InterPro" id="IPR001254">
    <property type="entry name" value="Trypsin_dom"/>
</dbReference>
<dbReference type="InterPro" id="IPR018114">
    <property type="entry name" value="TRYPSIN_HIS"/>
</dbReference>
<keyword evidence="4" id="KW-0378">Hydrolase</keyword>
<protein>
    <submittedName>
        <fullName evidence="8">Uncharacterized protein</fullName>
    </submittedName>
</protein>
<feature type="domain" description="Clip" evidence="7">
    <location>
        <begin position="35"/>
        <end position="79"/>
    </location>
</feature>
<keyword evidence="2" id="KW-1015">Disulfide bond</keyword>
<evidence type="ECO:0000256" key="4">
    <source>
        <dbReference type="RuleBase" id="RU363034"/>
    </source>
</evidence>
<dbReference type="Pfam" id="PF00089">
    <property type="entry name" value="Trypsin"/>
    <property type="match status" value="1"/>
</dbReference>
<dbReference type="Gene3D" id="2.40.10.10">
    <property type="entry name" value="Trypsin-like serine proteases"/>
    <property type="match status" value="1"/>
</dbReference>
<comment type="similarity">
    <text evidence="3">Belongs to the peptidase S1 family. CLIP subfamily.</text>
</comment>
<dbReference type="InterPro" id="IPR022700">
    <property type="entry name" value="CLIP"/>
</dbReference>